<dbReference type="GO" id="GO:0071555">
    <property type="term" value="P:cell wall organization"/>
    <property type="evidence" value="ECO:0007669"/>
    <property type="project" value="UniProtKB-KW"/>
</dbReference>
<dbReference type="PANTHER" id="PTHR34183:SF1">
    <property type="entry name" value="ENDOLYTIC PEPTIDOGLYCAN TRANSGLYCOSYLASE RLPA"/>
    <property type="match status" value="1"/>
</dbReference>
<keyword evidence="3 4" id="KW-0961">Cell wall biogenesis/degradation</keyword>
<keyword evidence="9" id="KW-1185">Reference proteome</keyword>
<dbReference type="CDD" id="cd22268">
    <property type="entry name" value="DPBB_RlpA-like"/>
    <property type="match status" value="1"/>
</dbReference>
<dbReference type="InterPro" id="IPR034718">
    <property type="entry name" value="RlpA"/>
</dbReference>
<accession>A0A7M1S100</accession>
<evidence type="ECO:0000256" key="2">
    <source>
        <dbReference type="ARBA" id="ARBA00023239"/>
    </source>
</evidence>
<dbReference type="Gene3D" id="3.30.70.1070">
    <property type="entry name" value="Sporulation related repeat"/>
    <property type="match status" value="1"/>
</dbReference>
<dbReference type="EC" id="4.2.2.-" evidence="4"/>
<dbReference type="Gene3D" id="2.40.40.10">
    <property type="entry name" value="RlpA-like domain"/>
    <property type="match status" value="1"/>
</dbReference>
<dbReference type="InterPro" id="IPR036680">
    <property type="entry name" value="SPOR-like_sf"/>
</dbReference>
<protein>
    <recommendedName>
        <fullName evidence="4">Probable endolytic peptidoglycan transglycosylase RlpA</fullName>
        <ecNumber evidence="4">4.2.2.-</ecNumber>
    </recommendedName>
</protein>
<keyword evidence="2 4" id="KW-0456">Lyase</keyword>
<evidence type="ECO:0000313" key="9">
    <source>
        <dbReference type="Proteomes" id="UP000595074"/>
    </source>
</evidence>
<keyword evidence="4" id="KW-0449">Lipoprotein</keyword>
<dbReference type="Pfam" id="PF03330">
    <property type="entry name" value="DPBB_1"/>
    <property type="match status" value="1"/>
</dbReference>
<feature type="domain" description="SPOR" evidence="7">
    <location>
        <begin position="182"/>
        <end position="265"/>
    </location>
</feature>
<comment type="similarity">
    <text evidence="4 5">Belongs to the RlpA family.</text>
</comment>
<reference evidence="8 9" key="1">
    <citation type="submission" date="2020-10" db="EMBL/GenBank/DDBJ databases">
        <title>The genome of sulfurovum sp.</title>
        <authorList>
            <person name="Xie S."/>
            <person name="Shao Z."/>
            <person name="Jiang L."/>
        </authorList>
    </citation>
    <scope>NUCLEOTIDE SEQUENCE [LARGE SCALE GENOMIC DNA]</scope>
    <source>
        <strain evidence="8 9">ST-419</strain>
    </source>
</reference>
<comment type="subcellular location">
    <subcellularLocation>
        <location evidence="4">Cell membrane</location>
        <topology evidence="4">Lipid-anchor</topology>
    </subcellularLocation>
</comment>
<keyword evidence="4" id="KW-0472">Membrane</keyword>
<dbReference type="SUPFAM" id="SSF50685">
    <property type="entry name" value="Barwin-like endoglucanases"/>
    <property type="match status" value="1"/>
</dbReference>
<dbReference type="InterPro" id="IPR007730">
    <property type="entry name" value="SPOR-like_dom"/>
</dbReference>
<organism evidence="8 9">
    <name type="scientific">Sulfurovum indicum</name>
    <dbReference type="NCBI Taxonomy" id="2779528"/>
    <lineage>
        <taxon>Bacteria</taxon>
        <taxon>Pseudomonadati</taxon>
        <taxon>Campylobacterota</taxon>
        <taxon>Epsilonproteobacteria</taxon>
        <taxon>Campylobacterales</taxon>
        <taxon>Sulfurovaceae</taxon>
        <taxon>Sulfurovum</taxon>
    </lineage>
</organism>
<dbReference type="NCBIfam" id="TIGR00413">
    <property type="entry name" value="rlpA"/>
    <property type="match status" value="1"/>
</dbReference>
<dbReference type="HAMAP" id="MF_02071">
    <property type="entry name" value="RlpA"/>
    <property type="match status" value="1"/>
</dbReference>
<dbReference type="KEGG" id="sinu:IMZ28_06355"/>
<dbReference type="PANTHER" id="PTHR34183">
    <property type="entry name" value="ENDOLYTIC PEPTIDOGLYCAN TRANSGLYCOSYLASE RLPA"/>
    <property type="match status" value="1"/>
</dbReference>
<keyword evidence="4" id="KW-0564">Palmitate</keyword>
<keyword evidence="4" id="KW-1003">Cell membrane</keyword>
<dbReference type="GO" id="GO:0000270">
    <property type="term" value="P:peptidoglycan metabolic process"/>
    <property type="evidence" value="ECO:0007669"/>
    <property type="project" value="UniProtKB-UniRule"/>
</dbReference>
<dbReference type="PROSITE" id="PS51257">
    <property type="entry name" value="PROKAR_LIPOPROTEIN"/>
    <property type="match status" value="1"/>
</dbReference>
<evidence type="ECO:0000256" key="3">
    <source>
        <dbReference type="ARBA" id="ARBA00023316"/>
    </source>
</evidence>
<dbReference type="InterPro" id="IPR009009">
    <property type="entry name" value="RlpA-like_DPBB"/>
</dbReference>
<dbReference type="RefSeq" id="WP_197547760.1">
    <property type="nucleotide sequence ID" value="NZ_CP063164.1"/>
</dbReference>
<dbReference type="InterPro" id="IPR036908">
    <property type="entry name" value="RlpA-like_sf"/>
</dbReference>
<keyword evidence="1 6" id="KW-0732">Signal</keyword>
<feature type="chain" id="PRO_5029990277" description="Probable endolytic peptidoglycan transglycosylase RlpA" evidence="6">
    <location>
        <begin position="27"/>
        <end position="265"/>
    </location>
</feature>
<dbReference type="InterPro" id="IPR012997">
    <property type="entry name" value="RplA"/>
</dbReference>
<evidence type="ECO:0000313" key="8">
    <source>
        <dbReference type="EMBL" id="QOR61088.1"/>
    </source>
</evidence>
<comment type="function">
    <text evidence="4">Lytic transglycosylase with a strong preference for naked glycan strands that lack stem peptides.</text>
</comment>
<name>A0A7M1S100_9BACT</name>
<evidence type="ECO:0000256" key="1">
    <source>
        <dbReference type="ARBA" id="ARBA00022729"/>
    </source>
</evidence>
<dbReference type="GO" id="GO:0008932">
    <property type="term" value="F:lytic endotransglycosylase activity"/>
    <property type="evidence" value="ECO:0007669"/>
    <property type="project" value="UniProtKB-UniRule"/>
</dbReference>
<dbReference type="Pfam" id="PF05036">
    <property type="entry name" value="SPOR"/>
    <property type="match status" value="1"/>
</dbReference>
<dbReference type="GO" id="GO:0005886">
    <property type="term" value="C:plasma membrane"/>
    <property type="evidence" value="ECO:0007669"/>
    <property type="project" value="UniProtKB-SubCell"/>
</dbReference>
<evidence type="ECO:0000256" key="4">
    <source>
        <dbReference type="HAMAP-Rule" id="MF_02071"/>
    </source>
</evidence>
<evidence type="ECO:0000256" key="5">
    <source>
        <dbReference type="RuleBase" id="RU003495"/>
    </source>
</evidence>
<evidence type="ECO:0000256" key="6">
    <source>
        <dbReference type="SAM" id="SignalP"/>
    </source>
</evidence>
<sequence>MSKRRFLLLSGAVVLSAILSLTGCSGKPDKYSSGKFTSAARYKSTMRCYTVLGKTYQPTYVKVGQTMTGISSWYGPNFHGKQTSNGERYNMHARTAAHKTWPMDTMVKVTNLQNGRSTIVRINDRGPFVKGRIIDCSYAAGKELGLDRMGIAKVKIEVVGFAGKVHSPQAIAKAKASKTEARMKLTNFGIQVGAFVRYEGALVTKRKYETLGGNKFRVVIKKADGVDGTGRTLYRVFMMGFASEEAARDYRDNCLGLTGAAIIRN</sequence>
<evidence type="ECO:0000259" key="7">
    <source>
        <dbReference type="PROSITE" id="PS51724"/>
    </source>
</evidence>
<proteinExistence type="inferred from homology"/>
<dbReference type="AlphaFoldDB" id="A0A7M1S100"/>
<dbReference type="GO" id="GO:0042834">
    <property type="term" value="F:peptidoglycan binding"/>
    <property type="evidence" value="ECO:0007669"/>
    <property type="project" value="InterPro"/>
</dbReference>
<gene>
    <name evidence="4" type="primary">rlpA</name>
    <name evidence="8" type="ORF">IMZ28_06355</name>
</gene>
<feature type="signal peptide" evidence="6">
    <location>
        <begin position="1"/>
        <end position="26"/>
    </location>
</feature>
<dbReference type="PROSITE" id="PS51724">
    <property type="entry name" value="SPOR"/>
    <property type="match status" value="1"/>
</dbReference>
<dbReference type="EMBL" id="CP063164">
    <property type="protein sequence ID" value="QOR61088.1"/>
    <property type="molecule type" value="Genomic_DNA"/>
</dbReference>
<dbReference type="Proteomes" id="UP000595074">
    <property type="component" value="Chromosome"/>
</dbReference>